<keyword evidence="2" id="KW-0812">Transmembrane</keyword>
<proteinExistence type="predicted"/>
<gene>
    <name evidence="3" type="ORF">ACFQJ7_14175</name>
</gene>
<feature type="compositionally biased region" description="Basic and acidic residues" evidence="1">
    <location>
        <begin position="392"/>
        <end position="405"/>
    </location>
</feature>
<evidence type="ECO:0000256" key="1">
    <source>
        <dbReference type="SAM" id="MobiDB-lite"/>
    </source>
</evidence>
<feature type="compositionally biased region" description="Polar residues" evidence="1">
    <location>
        <begin position="210"/>
        <end position="239"/>
    </location>
</feature>
<feature type="compositionally biased region" description="Polar residues" evidence="1">
    <location>
        <begin position="97"/>
        <end position="108"/>
    </location>
</feature>
<protein>
    <submittedName>
        <fullName evidence="3">Uncharacterized protein</fullName>
    </submittedName>
</protein>
<feature type="compositionally biased region" description="Acidic residues" evidence="1">
    <location>
        <begin position="271"/>
        <end position="283"/>
    </location>
</feature>
<accession>A0ABD5XB65</accession>
<feature type="compositionally biased region" description="Acidic residues" evidence="1">
    <location>
        <begin position="406"/>
        <end position="428"/>
    </location>
</feature>
<evidence type="ECO:0000256" key="2">
    <source>
        <dbReference type="SAM" id="Phobius"/>
    </source>
</evidence>
<keyword evidence="2" id="KW-1133">Transmembrane helix</keyword>
<dbReference type="RefSeq" id="WP_267636714.1">
    <property type="nucleotide sequence ID" value="NZ_JAODIY010000005.1"/>
</dbReference>
<feature type="compositionally biased region" description="Acidic residues" evidence="1">
    <location>
        <begin position="341"/>
        <end position="350"/>
    </location>
</feature>
<organism evidence="3 4">
    <name type="scientific">Halovenus rubra</name>
    <dbReference type="NCBI Taxonomy" id="869890"/>
    <lineage>
        <taxon>Archaea</taxon>
        <taxon>Methanobacteriati</taxon>
        <taxon>Methanobacteriota</taxon>
        <taxon>Stenosarchaea group</taxon>
        <taxon>Halobacteria</taxon>
        <taxon>Halobacteriales</taxon>
        <taxon>Haloarculaceae</taxon>
        <taxon>Halovenus</taxon>
    </lineage>
</organism>
<feature type="transmembrane region" description="Helical" evidence="2">
    <location>
        <begin position="16"/>
        <end position="37"/>
    </location>
</feature>
<sequence length="436" mass="45430">MNTVDVGESLTYGFKLFVYLLGIAVVGGGGMALGGALAGPEIIDGTVTDNLSSPELLGGAVLGILGLTVWLSGSLGLTYKLLADAVQRGTPAATDLTADSQETNQKPTVQRPPEPVGPSPGEQAARQFGRGSTVPSAANVPDRARHPVAESDSGTAQTTEKQPVDTTTQPPEPAVETESPDETGVTEDNSPTKPESTPNEPPTDGDDSTTEQQPATDVTESMAADSTDSAVAEDSPSQTTKRESDDASASPGDPKLFDESEEAPEERPDTAETEDTTGETDDASTERTAEEIAFGTGEKPASEVPATQEAGPDSADQSTPEHADDNERDTPTETGSIPPYEEMDESELAESSEHESIRQETDSTQGANSKTEDESDAENGSVDSDTLLSPSHSEDDQTETPKPEVGDDADETDEHAEDTNSDDADDNSDTGMDPLS</sequence>
<dbReference type="EMBL" id="JBHSZQ010000049">
    <property type="protein sequence ID" value="MFC7127153.1"/>
    <property type="molecule type" value="Genomic_DNA"/>
</dbReference>
<feature type="region of interest" description="Disordered" evidence="1">
    <location>
        <begin position="93"/>
        <end position="436"/>
    </location>
</feature>
<evidence type="ECO:0000313" key="4">
    <source>
        <dbReference type="Proteomes" id="UP001596414"/>
    </source>
</evidence>
<feature type="compositionally biased region" description="Polar residues" evidence="1">
    <location>
        <begin position="152"/>
        <end position="169"/>
    </location>
</feature>
<name>A0ABD5XB65_9EURY</name>
<feature type="compositionally biased region" description="Polar residues" evidence="1">
    <location>
        <begin position="186"/>
        <end position="198"/>
    </location>
</feature>
<feature type="compositionally biased region" description="Polar residues" evidence="1">
    <location>
        <begin position="381"/>
        <end position="391"/>
    </location>
</feature>
<feature type="compositionally biased region" description="Basic and acidic residues" evidence="1">
    <location>
        <begin position="319"/>
        <end position="331"/>
    </location>
</feature>
<reference evidence="3 4" key="1">
    <citation type="journal article" date="2014" name="Int. J. Syst. Evol. Microbiol.">
        <title>Complete genome sequence of Corynebacterium casei LMG S-19264T (=DSM 44701T), isolated from a smear-ripened cheese.</title>
        <authorList>
            <consortium name="US DOE Joint Genome Institute (JGI-PGF)"/>
            <person name="Walter F."/>
            <person name="Albersmeier A."/>
            <person name="Kalinowski J."/>
            <person name="Ruckert C."/>
        </authorList>
    </citation>
    <scope>NUCLEOTIDE SEQUENCE [LARGE SCALE GENOMIC DNA]</scope>
    <source>
        <strain evidence="3 4">CGMCC 4.7215</strain>
    </source>
</reference>
<keyword evidence="2" id="KW-0472">Membrane</keyword>
<feature type="compositionally biased region" description="Basic and acidic residues" evidence="1">
    <location>
        <begin position="351"/>
        <end position="361"/>
    </location>
</feature>
<feature type="transmembrane region" description="Helical" evidence="2">
    <location>
        <begin position="57"/>
        <end position="79"/>
    </location>
</feature>
<comment type="caution">
    <text evidence="3">The sequence shown here is derived from an EMBL/GenBank/DDBJ whole genome shotgun (WGS) entry which is preliminary data.</text>
</comment>
<evidence type="ECO:0000313" key="3">
    <source>
        <dbReference type="EMBL" id="MFC7127153.1"/>
    </source>
</evidence>
<dbReference type="AlphaFoldDB" id="A0ABD5XB65"/>
<dbReference type="Proteomes" id="UP001596414">
    <property type="component" value="Unassembled WGS sequence"/>
</dbReference>